<gene>
    <name evidence="2" type="ORF">Pcinc_036624</name>
</gene>
<proteinExistence type="predicted"/>
<dbReference type="AlphaFoldDB" id="A0AAE1BUF7"/>
<organism evidence="2 3">
    <name type="scientific">Petrolisthes cinctipes</name>
    <name type="common">Flat porcelain crab</name>
    <dbReference type="NCBI Taxonomy" id="88211"/>
    <lineage>
        <taxon>Eukaryota</taxon>
        <taxon>Metazoa</taxon>
        <taxon>Ecdysozoa</taxon>
        <taxon>Arthropoda</taxon>
        <taxon>Crustacea</taxon>
        <taxon>Multicrustacea</taxon>
        <taxon>Malacostraca</taxon>
        <taxon>Eumalacostraca</taxon>
        <taxon>Eucarida</taxon>
        <taxon>Decapoda</taxon>
        <taxon>Pleocyemata</taxon>
        <taxon>Anomura</taxon>
        <taxon>Galatheoidea</taxon>
        <taxon>Porcellanidae</taxon>
        <taxon>Petrolisthes</taxon>
    </lineage>
</organism>
<feature type="compositionally biased region" description="Pro residues" evidence="1">
    <location>
        <begin position="27"/>
        <end position="37"/>
    </location>
</feature>
<evidence type="ECO:0000313" key="2">
    <source>
        <dbReference type="EMBL" id="KAK3857101.1"/>
    </source>
</evidence>
<feature type="region of interest" description="Disordered" evidence="1">
    <location>
        <begin position="21"/>
        <end position="73"/>
    </location>
</feature>
<name>A0AAE1BUF7_PETCI</name>
<evidence type="ECO:0000256" key="1">
    <source>
        <dbReference type="SAM" id="MobiDB-lite"/>
    </source>
</evidence>
<comment type="caution">
    <text evidence="2">The sequence shown here is derived from an EMBL/GenBank/DDBJ whole genome shotgun (WGS) entry which is preliminary data.</text>
</comment>
<protein>
    <submittedName>
        <fullName evidence="2">Uncharacterized protein</fullName>
    </submittedName>
</protein>
<sequence>MREGGDEEGRCWCVMASRAPLATPLPTLRPTPHPSTHPQPTSAPTRPRRPTNRTTLQPTDTEDLVMHGAAWLM</sequence>
<accession>A0AAE1BUF7</accession>
<keyword evidence="3" id="KW-1185">Reference proteome</keyword>
<evidence type="ECO:0000313" key="3">
    <source>
        <dbReference type="Proteomes" id="UP001286313"/>
    </source>
</evidence>
<dbReference type="EMBL" id="JAWQEG010005692">
    <property type="protein sequence ID" value="KAK3857101.1"/>
    <property type="molecule type" value="Genomic_DNA"/>
</dbReference>
<dbReference type="Proteomes" id="UP001286313">
    <property type="component" value="Unassembled WGS sequence"/>
</dbReference>
<reference evidence="2" key="1">
    <citation type="submission" date="2023-10" db="EMBL/GenBank/DDBJ databases">
        <title>Genome assemblies of two species of porcelain crab, Petrolisthes cinctipes and Petrolisthes manimaculis (Anomura: Porcellanidae).</title>
        <authorList>
            <person name="Angst P."/>
        </authorList>
    </citation>
    <scope>NUCLEOTIDE SEQUENCE</scope>
    <source>
        <strain evidence="2">PB745_01</strain>
        <tissue evidence="2">Gill</tissue>
    </source>
</reference>